<gene>
    <name evidence="7" type="ORF">FHR72_002886</name>
</gene>
<keyword evidence="4" id="KW-0804">Transcription</keyword>
<dbReference type="EMBL" id="JACHVU010000005">
    <property type="protein sequence ID" value="MBB2991402.1"/>
    <property type="molecule type" value="Genomic_DNA"/>
</dbReference>
<keyword evidence="3 5" id="KW-0238">DNA-binding</keyword>
<feature type="domain" description="HTH tetR-type" evidence="6">
    <location>
        <begin position="14"/>
        <end position="74"/>
    </location>
</feature>
<dbReference type="SUPFAM" id="SSF46689">
    <property type="entry name" value="Homeodomain-like"/>
    <property type="match status" value="1"/>
</dbReference>
<evidence type="ECO:0000256" key="3">
    <source>
        <dbReference type="ARBA" id="ARBA00023125"/>
    </source>
</evidence>
<accession>A0A839QDQ0</accession>
<keyword evidence="8" id="KW-1185">Reference proteome</keyword>
<evidence type="ECO:0000256" key="1">
    <source>
        <dbReference type="ARBA" id="ARBA00022491"/>
    </source>
</evidence>
<keyword evidence="1" id="KW-0678">Repressor</keyword>
<comment type="caution">
    <text evidence="7">The sequence shown here is derived from an EMBL/GenBank/DDBJ whole genome shotgun (WGS) entry which is preliminary data.</text>
</comment>
<dbReference type="GO" id="GO:0000976">
    <property type="term" value="F:transcription cis-regulatory region binding"/>
    <property type="evidence" value="ECO:0007669"/>
    <property type="project" value="TreeGrafter"/>
</dbReference>
<evidence type="ECO:0000313" key="8">
    <source>
        <dbReference type="Proteomes" id="UP000550501"/>
    </source>
</evidence>
<reference evidence="7 8" key="1">
    <citation type="submission" date="2020-08" db="EMBL/GenBank/DDBJ databases">
        <title>The Agave Microbiome: Exploring the role of microbial communities in plant adaptations to desert environments.</title>
        <authorList>
            <person name="Partida-Martinez L.P."/>
        </authorList>
    </citation>
    <scope>NUCLEOTIDE SEQUENCE [LARGE SCALE GENOMIC DNA]</scope>
    <source>
        <strain evidence="7 8">AT2.18</strain>
    </source>
</reference>
<keyword evidence="2" id="KW-0805">Transcription regulation</keyword>
<evidence type="ECO:0000256" key="2">
    <source>
        <dbReference type="ARBA" id="ARBA00023015"/>
    </source>
</evidence>
<dbReference type="RefSeq" id="WP_183469041.1">
    <property type="nucleotide sequence ID" value="NZ_JACHVU010000005.1"/>
</dbReference>
<dbReference type="InterPro" id="IPR036271">
    <property type="entry name" value="Tet_transcr_reg_TetR-rel_C_sf"/>
</dbReference>
<dbReference type="Pfam" id="PF13977">
    <property type="entry name" value="TetR_C_6"/>
    <property type="match status" value="1"/>
</dbReference>
<evidence type="ECO:0000313" key="7">
    <source>
        <dbReference type="EMBL" id="MBB2991402.1"/>
    </source>
</evidence>
<dbReference type="PANTHER" id="PTHR30055">
    <property type="entry name" value="HTH-TYPE TRANSCRIPTIONAL REGULATOR RUTR"/>
    <property type="match status" value="1"/>
</dbReference>
<proteinExistence type="predicted"/>
<protein>
    <submittedName>
        <fullName evidence="7">AcrR family transcriptional regulator</fullName>
    </submittedName>
</protein>
<dbReference type="PROSITE" id="PS50977">
    <property type="entry name" value="HTH_TETR_2"/>
    <property type="match status" value="1"/>
</dbReference>
<name>A0A839QDQ0_MYCIR</name>
<dbReference type="Pfam" id="PF00440">
    <property type="entry name" value="TetR_N"/>
    <property type="match status" value="1"/>
</dbReference>
<evidence type="ECO:0000259" key="6">
    <source>
        <dbReference type="PROSITE" id="PS50977"/>
    </source>
</evidence>
<dbReference type="Proteomes" id="UP000550501">
    <property type="component" value="Unassembled WGS sequence"/>
</dbReference>
<dbReference type="InterPro" id="IPR050109">
    <property type="entry name" value="HTH-type_TetR-like_transc_reg"/>
</dbReference>
<dbReference type="InterPro" id="IPR009057">
    <property type="entry name" value="Homeodomain-like_sf"/>
</dbReference>
<dbReference type="Gene3D" id="1.10.357.10">
    <property type="entry name" value="Tetracycline Repressor, domain 2"/>
    <property type="match status" value="1"/>
</dbReference>
<dbReference type="AlphaFoldDB" id="A0A839QDQ0"/>
<dbReference type="PANTHER" id="PTHR30055:SF226">
    <property type="entry name" value="HTH-TYPE TRANSCRIPTIONAL REGULATOR PKSA"/>
    <property type="match status" value="1"/>
</dbReference>
<dbReference type="SUPFAM" id="SSF48498">
    <property type="entry name" value="Tetracyclin repressor-like, C-terminal domain"/>
    <property type="match status" value="1"/>
</dbReference>
<sequence>MTGSAPRSTERRDTSKRDAFVAAAVRVMARDGVAALTTRRIADEANLPQGIFHYWFASKAELLEAVLYAVMADAATATAPAESSDDPAANWKAAFQKIRQDEAGRQLGAYELTAMALRNPELREMAQKLYQNYHDMARSDVAPLVDELNAGGAQLDVDVTASLIAALFDGLTFSWLANPDGPPPEEVIDLAFRLLRNSSRG</sequence>
<dbReference type="InterPro" id="IPR001647">
    <property type="entry name" value="HTH_TetR"/>
</dbReference>
<organism evidence="7 8">
    <name type="scientific">Mycolicibacterium iranicum</name>
    <name type="common">Mycobacterium iranicum</name>
    <dbReference type="NCBI Taxonomy" id="912594"/>
    <lineage>
        <taxon>Bacteria</taxon>
        <taxon>Bacillati</taxon>
        <taxon>Actinomycetota</taxon>
        <taxon>Actinomycetes</taxon>
        <taxon>Mycobacteriales</taxon>
        <taxon>Mycobacteriaceae</taxon>
        <taxon>Mycolicibacterium</taxon>
    </lineage>
</organism>
<dbReference type="GO" id="GO:0003700">
    <property type="term" value="F:DNA-binding transcription factor activity"/>
    <property type="evidence" value="ECO:0007669"/>
    <property type="project" value="TreeGrafter"/>
</dbReference>
<evidence type="ECO:0000256" key="4">
    <source>
        <dbReference type="ARBA" id="ARBA00023163"/>
    </source>
</evidence>
<dbReference type="InterPro" id="IPR039538">
    <property type="entry name" value="BetI_C"/>
</dbReference>
<feature type="DNA-binding region" description="H-T-H motif" evidence="5">
    <location>
        <begin position="37"/>
        <end position="56"/>
    </location>
</feature>
<evidence type="ECO:0000256" key="5">
    <source>
        <dbReference type="PROSITE-ProRule" id="PRU00335"/>
    </source>
</evidence>